<dbReference type="AlphaFoldDB" id="A0A7M5XNZ8"/>
<evidence type="ECO:0000256" key="3">
    <source>
        <dbReference type="ARBA" id="ARBA00023242"/>
    </source>
</evidence>
<dbReference type="InterPro" id="IPR050460">
    <property type="entry name" value="Distal-less_Homeobox_TF"/>
</dbReference>
<dbReference type="SUPFAM" id="SSF46689">
    <property type="entry name" value="Homeodomain-like"/>
    <property type="match status" value="1"/>
</dbReference>
<keyword evidence="3 4" id="KW-0539">Nucleus</keyword>
<organism evidence="8 9">
    <name type="scientific">Clytia hemisphaerica</name>
    <dbReference type="NCBI Taxonomy" id="252671"/>
    <lineage>
        <taxon>Eukaryota</taxon>
        <taxon>Metazoa</taxon>
        <taxon>Cnidaria</taxon>
        <taxon>Hydrozoa</taxon>
        <taxon>Hydroidolina</taxon>
        <taxon>Leptothecata</taxon>
        <taxon>Obeliida</taxon>
        <taxon>Clytiidae</taxon>
        <taxon>Clytia</taxon>
    </lineage>
</organism>
<evidence type="ECO:0000313" key="8">
    <source>
        <dbReference type="EnsemblMetazoa" id="CLYHEMP025957.2"/>
    </source>
</evidence>
<protein>
    <recommendedName>
        <fullName evidence="7">Homeobox domain-containing protein</fullName>
    </recommendedName>
</protein>
<dbReference type="Gene3D" id="1.10.10.60">
    <property type="entry name" value="Homeodomain-like"/>
    <property type="match status" value="1"/>
</dbReference>
<accession>A0A7M5XNZ8</accession>
<dbReference type="GO" id="GO:0005634">
    <property type="term" value="C:nucleus"/>
    <property type="evidence" value="ECO:0007669"/>
    <property type="project" value="UniProtKB-SubCell"/>
</dbReference>
<keyword evidence="2 4" id="KW-0371">Homeobox</keyword>
<dbReference type="InterPro" id="IPR009057">
    <property type="entry name" value="Homeodomain-like_sf"/>
</dbReference>
<dbReference type="PROSITE" id="PS50071">
    <property type="entry name" value="HOMEOBOX_2"/>
    <property type="match status" value="1"/>
</dbReference>
<dbReference type="Gene3D" id="1.10.260.40">
    <property type="entry name" value="lambda repressor-like DNA-binding domains"/>
    <property type="match status" value="1"/>
</dbReference>
<evidence type="ECO:0000256" key="2">
    <source>
        <dbReference type="ARBA" id="ARBA00023155"/>
    </source>
</evidence>
<evidence type="ECO:0000259" key="7">
    <source>
        <dbReference type="PROSITE" id="PS50071"/>
    </source>
</evidence>
<dbReference type="InterPro" id="IPR001356">
    <property type="entry name" value="HD"/>
</dbReference>
<evidence type="ECO:0000256" key="1">
    <source>
        <dbReference type="ARBA" id="ARBA00023125"/>
    </source>
</evidence>
<comment type="subcellular location">
    <subcellularLocation>
        <location evidence="4 5">Nucleus</location>
    </subcellularLocation>
</comment>
<dbReference type="GO" id="GO:0000978">
    <property type="term" value="F:RNA polymerase II cis-regulatory region sequence-specific DNA binding"/>
    <property type="evidence" value="ECO:0007669"/>
    <property type="project" value="TreeGrafter"/>
</dbReference>
<dbReference type="PANTHER" id="PTHR24327:SF41">
    <property type="entry name" value="BRAIN-SPECIFIC HOMEOBOX PROTEIN"/>
    <property type="match status" value="1"/>
</dbReference>
<evidence type="ECO:0000256" key="5">
    <source>
        <dbReference type="RuleBase" id="RU000682"/>
    </source>
</evidence>
<dbReference type="EnsemblMetazoa" id="CLYHEMT025957.2">
    <property type="protein sequence ID" value="CLYHEMP025957.2"/>
    <property type="gene ID" value="CLYHEMG025957"/>
</dbReference>
<keyword evidence="9" id="KW-1185">Reference proteome</keyword>
<feature type="region of interest" description="Disordered" evidence="6">
    <location>
        <begin position="66"/>
        <end position="90"/>
    </location>
</feature>
<keyword evidence="1 4" id="KW-0238">DNA-binding</keyword>
<dbReference type="CDD" id="cd00086">
    <property type="entry name" value="homeodomain"/>
    <property type="match status" value="1"/>
</dbReference>
<evidence type="ECO:0000256" key="4">
    <source>
        <dbReference type="PROSITE-ProRule" id="PRU00108"/>
    </source>
</evidence>
<feature type="domain" description="Homeobox" evidence="7">
    <location>
        <begin position="80"/>
        <end position="140"/>
    </location>
</feature>
<dbReference type="GO" id="GO:0000981">
    <property type="term" value="F:DNA-binding transcription factor activity, RNA polymerase II-specific"/>
    <property type="evidence" value="ECO:0007669"/>
    <property type="project" value="TreeGrafter"/>
</dbReference>
<proteinExistence type="predicted"/>
<sequence length="147" mass="16693">AWLTTHPSVTKKFFAEEVLQRGAGTFSDYMKTTIVPTSEAGKKHWTTMAAFLDDKSTQDALLNKKASCDREKSGHSGLKTQSSPRVSSFSSQQKAILNGYYKEHCFIDKDETKELAQRTKLTSKQINTWFNNRRSKDPEAKKRKLAN</sequence>
<dbReference type="PANTHER" id="PTHR24327">
    <property type="entry name" value="HOMEOBOX PROTEIN"/>
    <property type="match status" value="1"/>
</dbReference>
<feature type="region of interest" description="Disordered" evidence="6">
    <location>
        <begin position="126"/>
        <end position="147"/>
    </location>
</feature>
<dbReference type="Proteomes" id="UP000594262">
    <property type="component" value="Unplaced"/>
</dbReference>
<feature type="DNA-binding region" description="Homeobox" evidence="4">
    <location>
        <begin position="82"/>
        <end position="141"/>
    </location>
</feature>
<evidence type="ECO:0000313" key="9">
    <source>
        <dbReference type="Proteomes" id="UP000594262"/>
    </source>
</evidence>
<feature type="compositionally biased region" description="Low complexity" evidence="6">
    <location>
        <begin position="81"/>
        <end position="90"/>
    </location>
</feature>
<evidence type="ECO:0000256" key="6">
    <source>
        <dbReference type="SAM" id="MobiDB-lite"/>
    </source>
</evidence>
<dbReference type="Pfam" id="PF00046">
    <property type="entry name" value="Homeodomain"/>
    <property type="match status" value="1"/>
</dbReference>
<name>A0A7M5XNZ8_9CNID</name>
<dbReference type="SMART" id="SM00389">
    <property type="entry name" value="HOX"/>
    <property type="match status" value="1"/>
</dbReference>
<dbReference type="InterPro" id="IPR010982">
    <property type="entry name" value="Lambda_DNA-bd_dom_sf"/>
</dbReference>
<reference evidence="8" key="1">
    <citation type="submission" date="2021-01" db="UniProtKB">
        <authorList>
            <consortium name="EnsemblMetazoa"/>
        </authorList>
    </citation>
    <scope>IDENTIFICATION</scope>
</reference>